<dbReference type="PANTHER" id="PTHR31845">
    <property type="entry name" value="FINGER DOMAIN PROTEIN, PUTATIVE-RELATED"/>
    <property type="match status" value="1"/>
</dbReference>
<keyword evidence="4" id="KW-0805">Transcription regulation</keyword>
<dbReference type="CDD" id="cd12148">
    <property type="entry name" value="fungal_TF_MHR"/>
    <property type="match status" value="1"/>
</dbReference>
<accession>A0A284R182</accession>
<dbReference type="InterPro" id="IPR036864">
    <property type="entry name" value="Zn2-C6_fun-type_DNA-bd_sf"/>
</dbReference>
<keyword evidence="11" id="KW-1185">Reference proteome</keyword>
<evidence type="ECO:0000256" key="4">
    <source>
        <dbReference type="ARBA" id="ARBA00023015"/>
    </source>
</evidence>
<evidence type="ECO:0000256" key="5">
    <source>
        <dbReference type="ARBA" id="ARBA00023125"/>
    </source>
</evidence>
<evidence type="ECO:0000256" key="6">
    <source>
        <dbReference type="ARBA" id="ARBA00023163"/>
    </source>
</evidence>
<dbReference type="Gene3D" id="4.10.240.10">
    <property type="entry name" value="Zn(2)-C6 fungal-type DNA-binding domain"/>
    <property type="match status" value="1"/>
</dbReference>
<reference evidence="11" key="1">
    <citation type="journal article" date="2017" name="Nat. Ecol. Evol.">
        <title>Genome expansion and lineage-specific genetic innovations in the forest pathogenic fungi Armillaria.</title>
        <authorList>
            <person name="Sipos G."/>
            <person name="Prasanna A.N."/>
            <person name="Walter M.C."/>
            <person name="O'Connor E."/>
            <person name="Balint B."/>
            <person name="Krizsan K."/>
            <person name="Kiss B."/>
            <person name="Hess J."/>
            <person name="Varga T."/>
            <person name="Slot J."/>
            <person name="Riley R."/>
            <person name="Boka B."/>
            <person name="Rigling D."/>
            <person name="Barry K."/>
            <person name="Lee J."/>
            <person name="Mihaltcheva S."/>
            <person name="LaButti K."/>
            <person name="Lipzen A."/>
            <person name="Waldron R."/>
            <person name="Moloney N.M."/>
            <person name="Sperisen C."/>
            <person name="Kredics L."/>
            <person name="Vagvoelgyi C."/>
            <person name="Patrignani A."/>
            <person name="Fitzpatrick D."/>
            <person name="Nagy I."/>
            <person name="Doyle S."/>
            <person name="Anderson J.B."/>
            <person name="Grigoriev I.V."/>
            <person name="Gueldener U."/>
            <person name="Muensterkoetter M."/>
            <person name="Nagy L.G."/>
        </authorList>
    </citation>
    <scope>NUCLEOTIDE SEQUENCE [LARGE SCALE GENOMIC DNA]</scope>
    <source>
        <strain evidence="11">C18/9</strain>
    </source>
</reference>
<dbReference type="EMBL" id="FUEG01000003">
    <property type="protein sequence ID" value="SJL02455.1"/>
    <property type="molecule type" value="Genomic_DNA"/>
</dbReference>
<evidence type="ECO:0000313" key="10">
    <source>
        <dbReference type="EMBL" id="SJL02455.1"/>
    </source>
</evidence>
<dbReference type="PANTHER" id="PTHR31845:SF34">
    <property type="entry name" value="TRANSCRIPTIONAL ACTIVATOR OF PROTEASES PRTT"/>
    <property type="match status" value="1"/>
</dbReference>
<keyword evidence="7" id="KW-0539">Nucleus</keyword>
<evidence type="ECO:0000256" key="3">
    <source>
        <dbReference type="ARBA" id="ARBA00022833"/>
    </source>
</evidence>
<evidence type="ECO:0000256" key="8">
    <source>
        <dbReference type="SAM" id="MobiDB-lite"/>
    </source>
</evidence>
<dbReference type="SUPFAM" id="SSF57701">
    <property type="entry name" value="Zn2/Cys6 DNA-binding domain"/>
    <property type="match status" value="1"/>
</dbReference>
<name>A0A284R182_ARMOS</name>
<dbReference type="GO" id="GO:0000981">
    <property type="term" value="F:DNA-binding transcription factor activity, RNA polymerase II-specific"/>
    <property type="evidence" value="ECO:0007669"/>
    <property type="project" value="InterPro"/>
</dbReference>
<evidence type="ECO:0000256" key="2">
    <source>
        <dbReference type="ARBA" id="ARBA00022723"/>
    </source>
</evidence>
<dbReference type="OrthoDB" id="2595934at2759"/>
<dbReference type="Proteomes" id="UP000219338">
    <property type="component" value="Unassembled WGS sequence"/>
</dbReference>
<dbReference type="InterPro" id="IPR051089">
    <property type="entry name" value="prtT"/>
</dbReference>
<comment type="subcellular location">
    <subcellularLocation>
        <location evidence="1">Nucleus</location>
    </subcellularLocation>
</comment>
<dbReference type="AlphaFoldDB" id="A0A284R182"/>
<keyword evidence="6" id="KW-0804">Transcription</keyword>
<keyword evidence="5" id="KW-0238">DNA-binding</keyword>
<sequence>MKRTGEEAGAVPNIASPKPKRRKASQACASCRRHKTRCELPEDISSISGYRGQLRCHRCKVLNVECSFETSNIIHVKSKINNASTSTILLPVTLDPSAASTSTSDTSRAAPYPAPVASARELKIEDLLPGPQSLMGPMPAPGCFDWTAAPMLAIRELANQRESTTAQARSSSSNNQSSDESLSSILTSTQITWLLQIYVVPPHLELLLFISKFLVSFQTRYTRWVSQFQTTSEQTGILDLVRCTVASRHLDPITQASVSPRLYRLTESVFLEKLFHPIPSLESISALIILTLWSPLYCPAQDSRLLVASAISMGMNFRLKEASAHAVGLQEQGLVGSQVYEEAIQRSRLWVLLSSTESMLCLGTGRDSLSSRSAFDYRVLSTGSVGSVEQEMDLRINIQGKLMDLAEKGNKITLNGPMSAEIESFYVEVQDVLTRMDCLYTPMAPLPIVSQHDPFAFHMLLLQYYGSRLLVTHHALREMRTVISSSNATAGQSWLRAQFHGTSIAMCLGRDSIKSAQSVLTIVHSVDANLLDTVPDGIFTTISFAATWLIVANFANHQLNCAPLGVACDRLISMTVELLSRLALGPEHILAKYAHIIATLVGLWERRRQSSDPSPRDRTDLSSTTPSEPAASFETSAFPSPAEWSSANLSNNPNIFMDPDFWASFMDNLDTIQSPWP</sequence>
<evidence type="ECO:0000256" key="7">
    <source>
        <dbReference type="ARBA" id="ARBA00023242"/>
    </source>
</evidence>
<protein>
    <recommendedName>
        <fullName evidence="9">Zn(2)-C6 fungal-type domain-containing protein</fullName>
    </recommendedName>
</protein>
<feature type="region of interest" description="Disordered" evidence="8">
    <location>
        <begin position="1"/>
        <end position="25"/>
    </location>
</feature>
<evidence type="ECO:0000256" key="1">
    <source>
        <dbReference type="ARBA" id="ARBA00004123"/>
    </source>
</evidence>
<dbReference type="GO" id="GO:0008270">
    <property type="term" value="F:zinc ion binding"/>
    <property type="evidence" value="ECO:0007669"/>
    <property type="project" value="InterPro"/>
</dbReference>
<evidence type="ECO:0000313" key="11">
    <source>
        <dbReference type="Proteomes" id="UP000219338"/>
    </source>
</evidence>
<dbReference type="CDD" id="cd00067">
    <property type="entry name" value="GAL4"/>
    <property type="match status" value="1"/>
</dbReference>
<keyword evidence="3" id="KW-0862">Zinc</keyword>
<feature type="domain" description="Zn(2)-C6 fungal-type" evidence="9">
    <location>
        <begin position="27"/>
        <end position="68"/>
    </location>
</feature>
<dbReference type="PROSITE" id="PS50048">
    <property type="entry name" value="ZN2_CY6_FUNGAL_2"/>
    <property type="match status" value="1"/>
</dbReference>
<dbReference type="InterPro" id="IPR001138">
    <property type="entry name" value="Zn2Cys6_DnaBD"/>
</dbReference>
<evidence type="ECO:0000259" key="9">
    <source>
        <dbReference type="PROSITE" id="PS50048"/>
    </source>
</evidence>
<gene>
    <name evidence="10" type="ORF">ARMOST_05783</name>
</gene>
<feature type="region of interest" description="Disordered" evidence="8">
    <location>
        <begin position="608"/>
        <end position="639"/>
    </location>
</feature>
<dbReference type="STRING" id="47428.A0A284R182"/>
<feature type="compositionally biased region" description="Basic and acidic residues" evidence="8">
    <location>
        <begin position="608"/>
        <end position="620"/>
    </location>
</feature>
<dbReference type="OMA" id="HKTRCEL"/>
<dbReference type="GO" id="GO:0005634">
    <property type="term" value="C:nucleus"/>
    <property type="evidence" value="ECO:0007669"/>
    <property type="project" value="UniProtKB-SubCell"/>
</dbReference>
<proteinExistence type="predicted"/>
<organism evidence="10 11">
    <name type="scientific">Armillaria ostoyae</name>
    <name type="common">Armillaria root rot fungus</name>
    <dbReference type="NCBI Taxonomy" id="47428"/>
    <lineage>
        <taxon>Eukaryota</taxon>
        <taxon>Fungi</taxon>
        <taxon>Dikarya</taxon>
        <taxon>Basidiomycota</taxon>
        <taxon>Agaricomycotina</taxon>
        <taxon>Agaricomycetes</taxon>
        <taxon>Agaricomycetidae</taxon>
        <taxon>Agaricales</taxon>
        <taxon>Marasmiineae</taxon>
        <taxon>Physalacriaceae</taxon>
        <taxon>Armillaria</taxon>
    </lineage>
</organism>
<dbReference type="SMART" id="SM00066">
    <property type="entry name" value="GAL4"/>
    <property type="match status" value="1"/>
</dbReference>
<keyword evidence="2" id="KW-0479">Metal-binding</keyword>
<dbReference type="GO" id="GO:0000976">
    <property type="term" value="F:transcription cis-regulatory region binding"/>
    <property type="evidence" value="ECO:0007669"/>
    <property type="project" value="TreeGrafter"/>
</dbReference>